<evidence type="ECO:0000256" key="7">
    <source>
        <dbReference type="ARBA" id="ARBA00023170"/>
    </source>
</evidence>
<dbReference type="InterPro" id="IPR000276">
    <property type="entry name" value="GPCR_Rhodpsn"/>
</dbReference>
<dbReference type="GO" id="GO:0005886">
    <property type="term" value="C:plasma membrane"/>
    <property type="evidence" value="ECO:0007669"/>
    <property type="project" value="UniProtKB-SubCell"/>
</dbReference>
<evidence type="ECO:0000313" key="10">
    <source>
        <dbReference type="EMBL" id="VDO63621.1"/>
    </source>
</evidence>
<dbReference type="PANTHER" id="PTHR24249:SF424">
    <property type="entry name" value="G-PROTEIN COUPLED RECEPTORS FAMILY 1 PROFILE DOMAIN-CONTAINING PROTEIN"/>
    <property type="match status" value="1"/>
</dbReference>
<evidence type="ECO:0000256" key="6">
    <source>
        <dbReference type="ARBA" id="ARBA00023136"/>
    </source>
</evidence>
<dbReference type="Proteomes" id="UP000050761">
    <property type="component" value="Unassembled WGS sequence"/>
</dbReference>
<evidence type="ECO:0000256" key="4">
    <source>
        <dbReference type="ARBA" id="ARBA00022989"/>
    </source>
</evidence>
<evidence type="ECO:0000313" key="11">
    <source>
        <dbReference type="Proteomes" id="UP000050761"/>
    </source>
</evidence>
<dbReference type="PANTHER" id="PTHR24249">
    <property type="entry name" value="HISTAMINE RECEPTOR-RELATED G-PROTEIN COUPLED RECEPTOR"/>
    <property type="match status" value="1"/>
</dbReference>
<evidence type="ECO:0000313" key="12">
    <source>
        <dbReference type="WBParaSite" id="HPBE_0000517001-mRNA-1"/>
    </source>
</evidence>
<keyword evidence="6" id="KW-0472">Membrane</keyword>
<keyword evidence="5" id="KW-0297">G-protein coupled receptor</keyword>
<organism evidence="10">
    <name type="scientific">Heligmosomoides polygyrus</name>
    <name type="common">Parasitic roundworm</name>
    <dbReference type="NCBI Taxonomy" id="6339"/>
    <lineage>
        <taxon>Eukaryota</taxon>
        <taxon>Metazoa</taxon>
        <taxon>Ecdysozoa</taxon>
        <taxon>Nematoda</taxon>
        <taxon>Chromadorea</taxon>
        <taxon>Rhabditida</taxon>
        <taxon>Rhabditina</taxon>
        <taxon>Rhabditomorpha</taxon>
        <taxon>Strongyloidea</taxon>
        <taxon>Heligmosomidae</taxon>
        <taxon>Heligmosomoides</taxon>
    </lineage>
</organism>
<evidence type="ECO:0000256" key="2">
    <source>
        <dbReference type="ARBA" id="ARBA00022475"/>
    </source>
</evidence>
<keyword evidence="7" id="KW-0675">Receptor</keyword>
<protein>
    <submittedName>
        <fullName evidence="12">G_PROTEIN_RECEP_F1_2 domain-containing protein</fullName>
    </submittedName>
</protein>
<dbReference type="OrthoDB" id="5969463at2759"/>
<keyword evidence="3" id="KW-0812">Transmembrane</keyword>
<dbReference type="InterPro" id="IPR017452">
    <property type="entry name" value="GPCR_Rhodpsn_7TM"/>
</dbReference>
<evidence type="ECO:0000256" key="3">
    <source>
        <dbReference type="ARBA" id="ARBA00022692"/>
    </source>
</evidence>
<dbReference type="Gene3D" id="1.20.1070.10">
    <property type="entry name" value="Rhodopsin 7-helix transmembrane proteins"/>
    <property type="match status" value="1"/>
</dbReference>
<evidence type="ECO:0000256" key="8">
    <source>
        <dbReference type="ARBA" id="ARBA00023224"/>
    </source>
</evidence>
<comment type="subcellular location">
    <subcellularLocation>
        <location evidence="1">Cell membrane</location>
        <topology evidence="1">Multi-pass membrane protein</topology>
    </subcellularLocation>
</comment>
<sequence>METDGETGQEVHPLDVLIFSGLESLGFLAILGNASLICVLLRGKYLGRASFILMLNLAIADVIHGIVTTCYFYPPIVLKRTHVGELAIRIFNIVDWTAWAITLTHMSAICLDRLVAIMFFDRYNLIVTVTRIRTYSIVCWALFLAANITFFSLDQCCMIRPLKSQHYYSFGYLEKGVLNIYVVAYTPLEIATIVVLSISNPTTLVQLYRRHKRKIALKQQGLPRNSESSPIILKQHRSHWQRASTMLVEMSMKIGSKTLATSHARIIAARKASRQQQQRILLQVRLDLHYSSQWSHTWAHPSTYVQISVVAFIFYGYMTAYYVSYYSHLPAKSPLLGKVMSMLNQMLKKSRGHPKVDEV</sequence>
<dbReference type="AlphaFoldDB" id="A0A3P7WRD5"/>
<keyword evidence="4" id="KW-1133">Transmembrane helix</keyword>
<dbReference type="PROSITE" id="PS50262">
    <property type="entry name" value="G_PROTEIN_RECEP_F1_2"/>
    <property type="match status" value="1"/>
</dbReference>
<dbReference type="WBParaSite" id="HPBE_0000517001-mRNA-1">
    <property type="protein sequence ID" value="HPBE_0000517001-mRNA-1"/>
    <property type="gene ID" value="HPBE_0000517001"/>
</dbReference>
<keyword evidence="2" id="KW-1003">Cell membrane</keyword>
<evidence type="ECO:0000259" key="9">
    <source>
        <dbReference type="PROSITE" id="PS50262"/>
    </source>
</evidence>
<accession>A0A3P7WRD5</accession>
<dbReference type="CDD" id="cd00637">
    <property type="entry name" value="7tm_classA_rhodopsin-like"/>
    <property type="match status" value="1"/>
</dbReference>
<name>A0A3P7WRD5_HELPZ</name>
<dbReference type="InterPro" id="IPR050569">
    <property type="entry name" value="TAAR"/>
</dbReference>
<dbReference type="GO" id="GO:0004930">
    <property type="term" value="F:G protein-coupled receptor activity"/>
    <property type="evidence" value="ECO:0007669"/>
    <property type="project" value="UniProtKB-KW"/>
</dbReference>
<reference evidence="10 11" key="1">
    <citation type="submission" date="2018-11" db="EMBL/GenBank/DDBJ databases">
        <authorList>
            <consortium name="Pathogen Informatics"/>
        </authorList>
    </citation>
    <scope>NUCLEOTIDE SEQUENCE [LARGE SCALE GENOMIC DNA]</scope>
</reference>
<dbReference type="Pfam" id="PF00001">
    <property type="entry name" value="7tm_1"/>
    <property type="match status" value="1"/>
</dbReference>
<feature type="domain" description="G-protein coupled receptors family 1 profile" evidence="9">
    <location>
        <begin position="32"/>
        <end position="148"/>
    </location>
</feature>
<proteinExistence type="predicted"/>
<evidence type="ECO:0000256" key="5">
    <source>
        <dbReference type="ARBA" id="ARBA00023040"/>
    </source>
</evidence>
<dbReference type="SUPFAM" id="SSF81321">
    <property type="entry name" value="Family A G protein-coupled receptor-like"/>
    <property type="match status" value="1"/>
</dbReference>
<gene>
    <name evidence="10" type="ORF">HPBE_LOCUS5171</name>
</gene>
<dbReference type="EMBL" id="UZAH01025425">
    <property type="protein sequence ID" value="VDO63621.1"/>
    <property type="molecule type" value="Genomic_DNA"/>
</dbReference>
<evidence type="ECO:0000256" key="1">
    <source>
        <dbReference type="ARBA" id="ARBA00004651"/>
    </source>
</evidence>
<keyword evidence="8" id="KW-0807">Transducer</keyword>
<dbReference type="PRINTS" id="PR00237">
    <property type="entry name" value="GPCRRHODOPSN"/>
</dbReference>
<reference evidence="12" key="2">
    <citation type="submission" date="2019-09" db="UniProtKB">
        <authorList>
            <consortium name="WormBaseParasite"/>
        </authorList>
    </citation>
    <scope>IDENTIFICATION</scope>
</reference>
<keyword evidence="11" id="KW-1185">Reference proteome</keyword>